<dbReference type="PANTHER" id="PTHR34605">
    <property type="entry name" value="PHAGE_INTEGRASE DOMAIN-CONTAINING PROTEIN"/>
    <property type="match status" value="1"/>
</dbReference>
<keyword evidence="2 4" id="KW-0238">DNA-binding</keyword>
<dbReference type="SUPFAM" id="SSF56349">
    <property type="entry name" value="DNA breaking-rejoining enzymes"/>
    <property type="match status" value="1"/>
</dbReference>
<dbReference type="InterPro" id="IPR011010">
    <property type="entry name" value="DNA_brk_join_enz"/>
</dbReference>
<protein>
    <recommendedName>
        <fullName evidence="9">Integrase</fullName>
    </recommendedName>
</protein>
<dbReference type="InterPro" id="IPR002104">
    <property type="entry name" value="Integrase_catalytic"/>
</dbReference>
<dbReference type="GO" id="GO:0015074">
    <property type="term" value="P:DNA integration"/>
    <property type="evidence" value="ECO:0007669"/>
    <property type="project" value="UniProtKB-KW"/>
</dbReference>
<dbReference type="PROSITE" id="PS51898">
    <property type="entry name" value="TYR_RECOMBINASE"/>
    <property type="match status" value="1"/>
</dbReference>
<reference evidence="7 8" key="2">
    <citation type="submission" date="2015-10" db="EMBL/GenBank/DDBJ databases">
        <title>Draft Genome Sequence of Prosthecomicrobium hirschii ATCC 27832.</title>
        <authorList>
            <person name="Daniel J."/>
            <person name="Givan S.A."/>
            <person name="Brun Y.V."/>
            <person name="Brown P.J."/>
        </authorList>
    </citation>
    <scope>NUCLEOTIDE SEQUENCE [LARGE SCALE GENOMIC DNA]</scope>
    <source>
        <strain evidence="7 8">16</strain>
    </source>
</reference>
<comment type="caution">
    <text evidence="7">The sequence shown here is derived from an EMBL/GenBank/DDBJ whole genome shotgun (WGS) entry which is preliminary data.</text>
</comment>
<feature type="domain" description="Tyr recombinase" evidence="5">
    <location>
        <begin position="102"/>
        <end position="295"/>
    </location>
</feature>
<dbReference type="STRING" id="665126.ABB55_06250"/>
<keyword evidence="8" id="KW-1185">Reference proteome</keyword>
<dbReference type="InterPro" id="IPR010998">
    <property type="entry name" value="Integrase_recombinase_N"/>
</dbReference>
<reference evidence="7 8" key="1">
    <citation type="submission" date="2015-09" db="EMBL/GenBank/DDBJ databases">
        <authorList>
            <person name="Jackson K.R."/>
            <person name="Lunt B.L."/>
            <person name="Fisher J.N.B."/>
            <person name="Gardner A.V."/>
            <person name="Bailey M.E."/>
            <person name="Deus L.M."/>
            <person name="Earl A.S."/>
            <person name="Gibby P.D."/>
            <person name="Hartmann K.A."/>
            <person name="Liu J.E."/>
            <person name="Manci A.M."/>
            <person name="Nielsen D.A."/>
            <person name="Solomon M.B."/>
            <person name="Breakwell D.P."/>
            <person name="Burnett S.H."/>
            <person name="Grose J.H."/>
        </authorList>
    </citation>
    <scope>NUCLEOTIDE SEQUENCE [LARGE SCALE GENOMIC DNA]</scope>
    <source>
        <strain evidence="7 8">16</strain>
    </source>
</reference>
<evidence type="ECO:0008006" key="9">
    <source>
        <dbReference type="Google" id="ProtNLM"/>
    </source>
</evidence>
<keyword evidence="3" id="KW-0233">DNA recombination</keyword>
<dbReference type="Proteomes" id="UP000048984">
    <property type="component" value="Unassembled WGS sequence"/>
</dbReference>
<dbReference type="Gene3D" id="1.10.150.130">
    <property type="match status" value="1"/>
</dbReference>
<sequence>MATLHRLDGAYSENTLRSYRADFRIFEAWCRSNDLAALPAAPATIAAFLDSASPTAAPSTLRRRLVSIAKIHRLFKLPTPTEDEEVRIALRRAERCRHRRPAQALGLTAERRDQLIAACADDLAGFRDRALVAIGYDTLCRRSELVALRIEDLKRLPDGAMLAIVRRAKNDPFGNGREGYISKRSAALLDAWLEAAAIHEGWIFRRILWNGAGPSALHPHSVGRILKQRALAAGLSPAEAEALSGHSMRVGAAQDMMAAGMGLLPIMKCGGWKSANVVARYVQEVDIMRLAAMRR</sequence>
<dbReference type="Pfam" id="PF00589">
    <property type="entry name" value="Phage_integrase"/>
    <property type="match status" value="1"/>
</dbReference>
<evidence type="ECO:0000259" key="5">
    <source>
        <dbReference type="PROSITE" id="PS51898"/>
    </source>
</evidence>
<accession>A0A0P6VYP6</accession>
<dbReference type="InterPro" id="IPR013762">
    <property type="entry name" value="Integrase-like_cat_sf"/>
</dbReference>
<dbReference type="EMBL" id="LJYW01000001">
    <property type="protein sequence ID" value="KPL51877.1"/>
    <property type="molecule type" value="Genomic_DNA"/>
</dbReference>
<gene>
    <name evidence="7" type="ORF">ABB55_06250</name>
</gene>
<evidence type="ECO:0000256" key="4">
    <source>
        <dbReference type="PROSITE-ProRule" id="PRU01248"/>
    </source>
</evidence>
<dbReference type="Gene3D" id="1.10.443.10">
    <property type="entry name" value="Intergrase catalytic core"/>
    <property type="match status" value="1"/>
</dbReference>
<feature type="domain" description="Core-binding (CB)" evidence="6">
    <location>
        <begin position="2"/>
        <end position="76"/>
    </location>
</feature>
<dbReference type="SUPFAM" id="SSF47823">
    <property type="entry name" value="lambda integrase-like, N-terminal domain"/>
    <property type="match status" value="1"/>
</dbReference>
<proteinExistence type="predicted"/>
<organism evidence="7 8">
    <name type="scientific">Prosthecodimorpha hirschii</name>
    <dbReference type="NCBI Taxonomy" id="665126"/>
    <lineage>
        <taxon>Bacteria</taxon>
        <taxon>Pseudomonadati</taxon>
        <taxon>Pseudomonadota</taxon>
        <taxon>Alphaproteobacteria</taxon>
        <taxon>Hyphomicrobiales</taxon>
        <taxon>Ancalomicrobiaceae</taxon>
        <taxon>Prosthecodimorpha</taxon>
    </lineage>
</organism>
<evidence type="ECO:0000256" key="2">
    <source>
        <dbReference type="ARBA" id="ARBA00023125"/>
    </source>
</evidence>
<evidence type="ECO:0000313" key="7">
    <source>
        <dbReference type="EMBL" id="KPL51877.1"/>
    </source>
</evidence>
<dbReference type="InterPro" id="IPR052925">
    <property type="entry name" value="Phage_Integrase-like_Recomb"/>
</dbReference>
<dbReference type="PANTHER" id="PTHR34605:SF4">
    <property type="entry name" value="DNA ADENINE METHYLTRANSFERASE"/>
    <property type="match status" value="1"/>
</dbReference>
<dbReference type="InterPro" id="IPR044068">
    <property type="entry name" value="CB"/>
</dbReference>
<dbReference type="AlphaFoldDB" id="A0A0P6VYP6"/>
<keyword evidence="1" id="KW-0229">DNA integration</keyword>
<evidence type="ECO:0000256" key="3">
    <source>
        <dbReference type="ARBA" id="ARBA00023172"/>
    </source>
</evidence>
<evidence type="ECO:0000313" key="8">
    <source>
        <dbReference type="Proteomes" id="UP000048984"/>
    </source>
</evidence>
<dbReference type="PROSITE" id="PS51900">
    <property type="entry name" value="CB"/>
    <property type="match status" value="1"/>
</dbReference>
<name>A0A0P6VYP6_9HYPH</name>
<dbReference type="GO" id="GO:0003677">
    <property type="term" value="F:DNA binding"/>
    <property type="evidence" value="ECO:0007669"/>
    <property type="project" value="UniProtKB-UniRule"/>
</dbReference>
<evidence type="ECO:0000259" key="6">
    <source>
        <dbReference type="PROSITE" id="PS51900"/>
    </source>
</evidence>
<evidence type="ECO:0000256" key="1">
    <source>
        <dbReference type="ARBA" id="ARBA00022908"/>
    </source>
</evidence>
<dbReference type="GO" id="GO:0006310">
    <property type="term" value="P:DNA recombination"/>
    <property type="evidence" value="ECO:0007669"/>
    <property type="project" value="UniProtKB-KW"/>
</dbReference>
<dbReference type="CDD" id="cd00799">
    <property type="entry name" value="INT_Cre_C"/>
    <property type="match status" value="1"/>
</dbReference>